<dbReference type="InterPro" id="IPR027417">
    <property type="entry name" value="P-loop_NTPase"/>
</dbReference>
<keyword evidence="2" id="KW-1185">Reference proteome</keyword>
<evidence type="ECO:0000313" key="1">
    <source>
        <dbReference type="EMBL" id="GIF83421.1"/>
    </source>
</evidence>
<protein>
    <recommendedName>
        <fullName evidence="3">Sulfotransferase domain-containing protein</fullName>
    </recommendedName>
</protein>
<evidence type="ECO:0008006" key="3">
    <source>
        <dbReference type="Google" id="ProtNLM"/>
    </source>
</evidence>
<evidence type="ECO:0000313" key="2">
    <source>
        <dbReference type="Proteomes" id="UP000601223"/>
    </source>
</evidence>
<accession>A0A8J3JF77</accession>
<dbReference type="SUPFAM" id="SSF52540">
    <property type="entry name" value="P-loop containing nucleoside triphosphate hydrolases"/>
    <property type="match status" value="1"/>
</dbReference>
<dbReference type="Proteomes" id="UP000601223">
    <property type="component" value="Unassembled WGS sequence"/>
</dbReference>
<sequence length="285" mass="32436">MLRAFFGRHKTASTWARSILHDAAHALGLKILTIHVPNQWAGHATVGDYVRAERPDILVMTNVTQAQFETLPPLRGLNVIRDPRDIIVSGYFSHRNSHPEQLMGIVWEELVEHRRVLAEVDVEAGLLAEIEFSGVFLDPMCEWNYANPGVLELRMEDMVADPYAHWTRALTHLDLLVPGPFDRLRNAACTWNLADRRSTPRVPALARRVLPRVPLRRLPQAYVAGALARFSFERLSKGRRPGEEDVHSHYRRGVAGDWRNHLTEVHLKAITARYGDIVQQFGYAP</sequence>
<dbReference type="AlphaFoldDB" id="A0A8J3JF77"/>
<dbReference type="RefSeq" id="WP_203750228.1">
    <property type="nucleotide sequence ID" value="NZ_BONF01000029.1"/>
</dbReference>
<organism evidence="1 2">
    <name type="scientific">Catellatospora bangladeshensis</name>
    <dbReference type="NCBI Taxonomy" id="310355"/>
    <lineage>
        <taxon>Bacteria</taxon>
        <taxon>Bacillati</taxon>
        <taxon>Actinomycetota</taxon>
        <taxon>Actinomycetes</taxon>
        <taxon>Micromonosporales</taxon>
        <taxon>Micromonosporaceae</taxon>
        <taxon>Catellatospora</taxon>
    </lineage>
</organism>
<proteinExistence type="predicted"/>
<reference evidence="1 2" key="1">
    <citation type="submission" date="2021-01" db="EMBL/GenBank/DDBJ databases">
        <title>Whole genome shotgun sequence of Catellatospora bangladeshensis NBRC 107357.</title>
        <authorList>
            <person name="Komaki H."/>
            <person name="Tamura T."/>
        </authorList>
    </citation>
    <scope>NUCLEOTIDE SEQUENCE [LARGE SCALE GENOMIC DNA]</scope>
    <source>
        <strain evidence="1 2">NBRC 107357</strain>
    </source>
</reference>
<dbReference type="Gene3D" id="3.40.50.300">
    <property type="entry name" value="P-loop containing nucleotide triphosphate hydrolases"/>
    <property type="match status" value="1"/>
</dbReference>
<gene>
    <name evidence="1" type="ORF">Cba03nite_47700</name>
</gene>
<dbReference type="EMBL" id="BONF01000029">
    <property type="protein sequence ID" value="GIF83421.1"/>
    <property type="molecule type" value="Genomic_DNA"/>
</dbReference>
<comment type="caution">
    <text evidence="1">The sequence shown here is derived from an EMBL/GenBank/DDBJ whole genome shotgun (WGS) entry which is preliminary data.</text>
</comment>
<name>A0A8J3JF77_9ACTN</name>